<dbReference type="InterPro" id="IPR015422">
    <property type="entry name" value="PyrdxlP-dep_Trfase_small"/>
</dbReference>
<keyword evidence="5" id="KW-0663">Pyridoxal phosphate</keyword>
<dbReference type="Gene3D" id="3.90.1150.10">
    <property type="entry name" value="Aspartate Aminotransferase, domain 1"/>
    <property type="match status" value="1"/>
</dbReference>
<evidence type="ECO:0000256" key="4">
    <source>
        <dbReference type="ARBA" id="ARBA00022679"/>
    </source>
</evidence>
<dbReference type="GO" id="GO:0004400">
    <property type="term" value="F:histidinol-phosphate transaminase activity"/>
    <property type="evidence" value="ECO:0007669"/>
    <property type="project" value="UniProtKB-EC"/>
</dbReference>
<dbReference type="Gene3D" id="3.40.640.10">
    <property type="entry name" value="Type I PLP-dependent aspartate aminotransferase-like (Major domain)"/>
    <property type="match status" value="1"/>
</dbReference>
<organism evidence="9">
    <name type="scientific">hydrothermal vent metagenome</name>
    <dbReference type="NCBI Taxonomy" id="652676"/>
    <lineage>
        <taxon>unclassified sequences</taxon>
        <taxon>metagenomes</taxon>
        <taxon>ecological metagenomes</taxon>
    </lineage>
</organism>
<feature type="domain" description="Aminotransferase class I/classII large" evidence="8">
    <location>
        <begin position="29"/>
        <end position="354"/>
    </location>
</feature>
<dbReference type="InterPro" id="IPR015424">
    <property type="entry name" value="PyrdxlP-dep_Trfase"/>
</dbReference>
<dbReference type="InterPro" id="IPR015421">
    <property type="entry name" value="PyrdxlP-dep_Trfase_major"/>
</dbReference>
<dbReference type="PANTHER" id="PTHR42885:SF2">
    <property type="entry name" value="HISTIDINOL-PHOSPHATE AMINOTRANSFERASE"/>
    <property type="match status" value="1"/>
</dbReference>
<dbReference type="PANTHER" id="PTHR42885">
    <property type="entry name" value="HISTIDINOL-PHOSPHATE AMINOTRANSFERASE-RELATED"/>
    <property type="match status" value="1"/>
</dbReference>
<reference evidence="9" key="1">
    <citation type="submission" date="2015-10" db="EMBL/GenBank/DDBJ databases">
        <authorList>
            <person name="Gilbert D.G."/>
        </authorList>
    </citation>
    <scope>NUCLEOTIDE SEQUENCE</scope>
</reference>
<proteinExistence type="inferred from homology"/>
<dbReference type="AlphaFoldDB" id="A0A170PL83"/>
<evidence type="ECO:0000256" key="7">
    <source>
        <dbReference type="ARBA" id="ARBA00029440"/>
    </source>
</evidence>
<dbReference type="GO" id="GO:0030170">
    <property type="term" value="F:pyridoxal phosphate binding"/>
    <property type="evidence" value="ECO:0007669"/>
    <property type="project" value="InterPro"/>
</dbReference>
<evidence type="ECO:0000313" key="9">
    <source>
        <dbReference type="EMBL" id="CUS40992.1"/>
    </source>
</evidence>
<gene>
    <name evidence="9" type="ORF">MGWOODY_Tha1759</name>
</gene>
<evidence type="ECO:0000256" key="5">
    <source>
        <dbReference type="ARBA" id="ARBA00022898"/>
    </source>
</evidence>
<keyword evidence="4 9" id="KW-0808">Transferase</keyword>
<dbReference type="SUPFAM" id="SSF53383">
    <property type="entry name" value="PLP-dependent transferases"/>
    <property type="match status" value="1"/>
</dbReference>
<evidence type="ECO:0000256" key="2">
    <source>
        <dbReference type="ARBA" id="ARBA00022576"/>
    </source>
</evidence>
<dbReference type="EMBL" id="CZQC01000031">
    <property type="protein sequence ID" value="CUS40992.1"/>
    <property type="molecule type" value="Genomic_DNA"/>
</dbReference>
<protein>
    <submittedName>
        <fullName evidence="9">Histidinol-phosphate aminotransferase</fullName>
        <ecNumber evidence="9">2.6.1.9</ecNumber>
    </submittedName>
</protein>
<dbReference type="Pfam" id="PF00155">
    <property type="entry name" value="Aminotran_1_2"/>
    <property type="match status" value="1"/>
</dbReference>
<dbReference type="GO" id="GO:0000105">
    <property type="term" value="P:L-histidine biosynthetic process"/>
    <property type="evidence" value="ECO:0007669"/>
    <property type="project" value="UniProtKB-KW"/>
</dbReference>
<evidence type="ECO:0000256" key="3">
    <source>
        <dbReference type="ARBA" id="ARBA00022605"/>
    </source>
</evidence>
<dbReference type="InterPro" id="IPR004839">
    <property type="entry name" value="Aminotransferase_I/II_large"/>
</dbReference>
<dbReference type="NCBIfam" id="TIGR01141">
    <property type="entry name" value="hisC"/>
    <property type="match status" value="1"/>
</dbReference>
<evidence type="ECO:0000259" key="8">
    <source>
        <dbReference type="Pfam" id="PF00155"/>
    </source>
</evidence>
<keyword evidence="3" id="KW-0028">Amino-acid biosynthesis</keyword>
<keyword evidence="6" id="KW-0368">Histidine biosynthesis</keyword>
<evidence type="ECO:0000256" key="6">
    <source>
        <dbReference type="ARBA" id="ARBA00023102"/>
    </source>
</evidence>
<sequence length="358" mass="39790">MSIEQKITQLIRPEIRALHAYPVGDASGMIKLDAMENPYQWPANMVQEWQGILANCALNRYPHPTAPEVTAGLREVMKVPAQYDILLGNGSDEIIQLLAMAVANPGATILAPEPGFVMYKMIATFVGLNYVGVPLNEDFSLDVDGMLAVIAQQQPQLIFLAQPNNPTGNLWAEADLTAIVEASDGLVVLDEAYLPFSSRNHLDWLDRYDNVLVMRTLSKVGLAGLRLGMLFGRPEWLNEINKIRMPYNINVLTQASATFALKHFDVLDQQCAELKQQREWLFEELLALGFSAYKSEANFILARVKTDNAREIFEALKTHKILIKCMDGAHPLLAQCLRFTVGKAGENQALITALKAIL</sequence>
<keyword evidence="2 9" id="KW-0032">Aminotransferase</keyword>
<dbReference type="InterPro" id="IPR005861">
    <property type="entry name" value="HisP_aminotrans"/>
</dbReference>
<dbReference type="EC" id="2.6.1.9" evidence="9"/>
<accession>A0A170PL83</accession>
<dbReference type="CDD" id="cd00609">
    <property type="entry name" value="AAT_like"/>
    <property type="match status" value="1"/>
</dbReference>
<evidence type="ECO:0000256" key="1">
    <source>
        <dbReference type="ARBA" id="ARBA00001933"/>
    </source>
</evidence>
<name>A0A170PL83_9ZZZZ</name>
<comment type="cofactor">
    <cofactor evidence="1">
        <name>pyridoxal 5'-phosphate</name>
        <dbReference type="ChEBI" id="CHEBI:597326"/>
    </cofactor>
</comment>
<dbReference type="HAMAP" id="MF_01023">
    <property type="entry name" value="HisC_aminotrans_2"/>
    <property type="match status" value="1"/>
</dbReference>
<comment type="pathway">
    <text evidence="7">Amino-acid biosynthesis.</text>
</comment>